<dbReference type="InterPro" id="IPR015032">
    <property type="entry name" value="ThsB__TIR-like_domain"/>
</dbReference>
<reference evidence="2 3" key="1">
    <citation type="submission" date="2017-02" db="EMBL/GenBank/DDBJ databases">
        <title>Bacillus pseudomycoides isolate FSL K6-0042.</title>
        <authorList>
            <person name="Kovac J."/>
        </authorList>
    </citation>
    <scope>NUCLEOTIDE SEQUENCE [LARGE SCALE GENOMIC DNA]</scope>
    <source>
        <strain evidence="2 3">FSL K6-0042</strain>
    </source>
</reference>
<dbReference type="Pfam" id="PF08937">
    <property type="entry name" value="ThsB_TIR"/>
    <property type="match status" value="1"/>
</dbReference>
<dbReference type="AlphaFoldDB" id="A0A1Y3M5T7"/>
<protein>
    <submittedName>
        <fullName evidence="2">Molecular chaperone Tir</fullName>
    </submittedName>
</protein>
<dbReference type="EMBL" id="MWPX01000101">
    <property type="protein sequence ID" value="OUM45797.1"/>
    <property type="molecule type" value="Genomic_DNA"/>
</dbReference>
<evidence type="ECO:0000259" key="1">
    <source>
        <dbReference type="Pfam" id="PF08937"/>
    </source>
</evidence>
<sequence>MAYRNKTYICFDADEDMIYYQLMRAWKAKDGKEFQFHNAHDLFPMQNRKLDINDEIYIKRKLRERLLNTKCFIILVGQKTRNLYKYVRWEIQVALELDIPIVVVNLNKKNGIDRDLCPPIIRETLAIHIPYVRKAIVKGIDEWPSAHQRLKREGKTGPYYYEEFAQEN</sequence>
<comment type="caution">
    <text evidence="2">The sequence shown here is derived from an EMBL/GenBank/DDBJ whole genome shotgun (WGS) entry which is preliminary data.</text>
</comment>
<proteinExistence type="predicted"/>
<dbReference type="Proteomes" id="UP000195321">
    <property type="component" value="Unassembled WGS sequence"/>
</dbReference>
<accession>A0A1Y3M5T7</accession>
<gene>
    <name evidence="2" type="ORF">BW425_27495</name>
</gene>
<dbReference type="Gene3D" id="3.40.50.11200">
    <property type="match status" value="1"/>
</dbReference>
<feature type="domain" description="Thoeris protein ThsB TIR-like" evidence="1">
    <location>
        <begin position="8"/>
        <end position="110"/>
    </location>
</feature>
<organism evidence="2 3">
    <name type="scientific">Bacillus pseudomycoides</name>
    <dbReference type="NCBI Taxonomy" id="64104"/>
    <lineage>
        <taxon>Bacteria</taxon>
        <taxon>Bacillati</taxon>
        <taxon>Bacillota</taxon>
        <taxon>Bacilli</taxon>
        <taxon>Bacillales</taxon>
        <taxon>Bacillaceae</taxon>
        <taxon>Bacillus</taxon>
        <taxon>Bacillus cereus group</taxon>
    </lineage>
</organism>
<evidence type="ECO:0000313" key="2">
    <source>
        <dbReference type="EMBL" id="OUM45797.1"/>
    </source>
</evidence>
<dbReference type="RefSeq" id="WP_088094737.1">
    <property type="nucleotide sequence ID" value="NZ_JBEUTC010000593.1"/>
</dbReference>
<name>A0A1Y3M5T7_9BACI</name>
<evidence type="ECO:0000313" key="3">
    <source>
        <dbReference type="Proteomes" id="UP000195321"/>
    </source>
</evidence>